<keyword evidence="3" id="KW-1185">Reference proteome</keyword>
<keyword evidence="1" id="KW-0472">Membrane</keyword>
<comment type="caution">
    <text evidence="2">The sequence shown here is derived from an EMBL/GenBank/DDBJ whole genome shotgun (WGS) entry which is preliminary data.</text>
</comment>
<proteinExistence type="predicted"/>
<name>A0A917TXV9_9ACTN</name>
<keyword evidence="1" id="KW-1133">Transmembrane helix</keyword>
<dbReference type="AlphaFoldDB" id="A0A917TXV9"/>
<dbReference type="RefSeq" id="WP_190252229.1">
    <property type="nucleotide sequence ID" value="NZ_BMPI01000024.1"/>
</dbReference>
<reference evidence="2" key="2">
    <citation type="submission" date="2020-09" db="EMBL/GenBank/DDBJ databases">
        <authorList>
            <person name="Sun Q."/>
            <person name="Ohkuma M."/>
        </authorList>
    </citation>
    <scope>NUCLEOTIDE SEQUENCE</scope>
    <source>
        <strain evidence="2">JCM 19831</strain>
    </source>
</reference>
<dbReference type="EMBL" id="BMPI01000024">
    <property type="protein sequence ID" value="GGM41534.1"/>
    <property type="molecule type" value="Genomic_DNA"/>
</dbReference>
<dbReference type="Proteomes" id="UP000642070">
    <property type="component" value="Unassembled WGS sequence"/>
</dbReference>
<organism evidence="2 3">
    <name type="scientific">Dactylosporangium sucinum</name>
    <dbReference type="NCBI Taxonomy" id="1424081"/>
    <lineage>
        <taxon>Bacteria</taxon>
        <taxon>Bacillati</taxon>
        <taxon>Actinomycetota</taxon>
        <taxon>Actinomycetes</taxon>
        <taxon>Micromonosporales</taxon>
        <taxon>Micromonosporaceae</taxon>
        <taxon>Dactylosporangium</taxon>
    </lineage>
</organism>
<feature type="transmembrane region" description="Helical" evidence="1">
    <location>
        <begin position="6"/>
        <end position="32"/>
    </location>
</feature>
<keyword evidence="1" id="KW-0812">Transmembrane</keyword>
<reference evidence="2" key="1">
    <citation type="journal article" date="2014" name="Int. J. Syst. Evol. Microbiol.">
        <title>Complete genome sequence of Corynebacterium casei LMG S-19264T (=DSM 44701T), isolated from a smear-ripened cheese.</title>
        <authorList>
            <consortium name="US DOE Joint Genome Institute (JGI-PGF)"/>
            <person name="Walter F."/>
            <person name="Albersmeier A."/>
            <person name="Kalinowski J."/>
            <person name="Ruckert C."/>
        </authorList>
    </citation>
    <scope>NUCLEOTIDE SEQUENCE</scope>
    <source>
        <strain evidence="2">JCM 19831</strain>
    </source>
</reference>
<gene>
    <name evidence="2" type="ORF">GCM10007977_048710</name>
</gene>
<accession>A0A917TXV9</accession>
<evidence type="ECO:0000313" key="2">
    <source>
        <dbReference type="EMBL" id="GGM41534.1"/>
    </source>
</evidence>
<evidence type="ECO:0000313" key="3">
    <source>
        <dbReference type="Proteomes" id="UP000642070"/>
    </source>
</evidence>
<evidence type="ECO:0000256" key="1">
    <source>
        <dbReference type="SAM" id="Phobius"/>
    </source>
</evidence>
<sequence length="54" mass="5423">MPDDLLRFAFAGLVAGLVTAVAGVVLVLTGLLGPGGDSTSVTFVEYGTVAPCQR</sequence>
<protein>
    <submittedName>
        <fullName evidence="2">Uncharacterized protein</fullName>
    </submittedName>
</protein>